<dbReference type="Proteomes" id="UP001550603">
    <property type="component" value="Unassembled WGS sequence"/>
</dbReference>
<dbReference type="RefSeq" id="WP_051649117.1">
    <property type="nucleotide sequence ID" value="NZ_JBEYBN010000025.1"/>
</dbReference>
<organism evidence="1 2">
    <name type="scientific">Streptomyces olindensis</name>
    <dbReference type="NCBI Taxonomy" id="358823"/>
    <lineage>
        <taxon>Bacteria</taxon>
        <taxon>Bacillati</taxon>
        <taxon>Actinomycetota</taxon>
        <taxon>Actinomycetes</taxon>
        <taxon>Kitasatosporales</taxon>
        <taxon>Streptomycetaceae</taxon>
        <taxon>Streptomyces</taxon>
    </lineage>
</organism>
<sequence length="168" mass="18727">MLSELSEVLASERDPDDLTYFAKPTYETVIACARDPKRAPWYDILIERKFSVDNTFAQLSLAVCDSDDLARKKGTWELRTEAFRALVGIADREYFDEKLADLLSKEMVELSSTTFREGVGRGVTQLAERRRQRLDLTTQLVDFAAAVATVDGPAIVQYSRAADGAGVP</sequence>
<evidence type="ECO:0000313" key="1">
    <source>
        <dbReference type="EMBL" id="MEU2268449.1"/>
    </source>
</evidence>
<comment type="caution">
    <text evidence="1">The sequence shown here is derived from an EMBL/GenBank/DDBJ whole genome shotgun (WGS) entry which is preliminary data.</text>
</comment>
<name>A0ABV2XWX1_9ACTN</name>
<protein>
    <submittedName>
        <fullName evidence="1">Uncharacterized protein</fullName>
    </submittedName>
</protein>
<reference evidence="1 2" key="1">
    <citation type="submission" date="2024-06" db="EMBL/GenBank/DDBJ databases">
        <title>The Natural Products Discovery Center: Release of the First 8490 Sequenced Strains for Exploring Actinobacteria Biosynthetic Diversity.</title>
        <authorList>
            <person name="Kalkreuter E."/>
            <person name="Kautsar S.A."/>
            <person name="Yang D."/>
            <person name="Bader C.D."/>
            <person name="Teijaro C.N."/>
            <person name="Fluegel L."/>
            <person name="Davis C.M."/>
            <person name="Simpson J.R."/>
            <person name="Lauterbach L."/>
            <person name="Steele A.D."/>
            <person name="Gui C."/>
            <person name="Meng S."/>
            <person name="Li G."/>
            <person name="Viehrig K."/>
            <person name="Ye F."/>
            <person name="Su P."/>
            <person name="Kiefer A.F."/>
            <person name="Nichols A."/>
            <person name="Cepeda A.J."/>
            <person name="Yan W."/>
            <person name="Fan B."/>
            <person name="Jiang Y."/>
            <person name="Adhikari A."/>
            <person name="Zheng C.-J."/>
            <person name="Schuster L."/>
            <person name="Cowan T.M."/>
            <person name="Smanski M.J."/>
            <person name="Chevrette M.G."/>
            <person name="De Carvalho L.P.S."/>
            <person name="Shen B."/>
        </authorList>
    </citation>
    <scope>NUCLEOTIDE SEQUENCE [LARGE SCALE GENOMIC DNA]</scope>
    <source>
        <strain evidence="1 2">NPDC019583</strain>
    </source>
</reference>
<gene>
    <name evidence="1" type="ORF">ABZ568_18990</name>
</gene>
<evidence type="ECO:0000313" key="2">
    <source>
        <dbReference type="Proteomes" id="UP001550603"/>
    </source>
</evidence>
<accession>A0ABV2XWX1</accession>
<dbReference type="EMBL" id="JBEYBN010000025">
    <property type="protein sequence ID" value="MEU2268449.1"/>
    <property type="molecule type" value="Genomic_DNA"/>
</dbReference>
<keyword evidence="2" id="KW-1185">Reference proteome</keyword>
<proteinExistence type="predicted"/>